<evidence type="ECO:0000256" key="1">
    <source>
        <dbReference type="SAM" id="MobiDB-lite"/>
    </source>
</evidence>
<dbReference type="InterPro" id="IPR003593">
    <property type="entry name" value="AAA+_ATPase"/>
</dbReference>
<dbReference type="CDD" id="cd00009">
    <property type="entry name" value="AAA"/>
    <property type="match status" value="1"/>
</dbReference>
<proteinExistence type="predicted"/>
<dbReference type="RefSeq" id="WP_275246728.1">
    <property type="nucleotide sequence ID" value="NZ_BAABDX010000001.1"/>
</dbReference>
<dbReference type="PANTHER" id="PTHR37291:SF1">
    <property type="entry name" value="TYPE IV METHYL-DIRECTED RESTRICTION ENZYME ECOKMCRB SUBUNIT"/>
    <property type="match status" value="1"/>
</dbReference>
<accession>A0ABY8BMD8</accession>
<dbReference type="InterPro" id="IPR011704">
    <property type="entry name" value="ATPase_dyneun-rel_AAA"/>
</dbReference>
<organism evidence="3 4">
    <name type="scientific">Afipia carboxydohydrogena</name>
    <name type="common">Pseudomonas carboxydohydrogena</name>
    <dbReference type="NCBI Taxonomy" id="290"/>
    <lineage>
        <taxon>Bacteria</taxon>
        <taxon>Pseudomonadati</taxon>
        <taxon>Pseudomonadota</taxon>
        <taxon>Alphaproteobacteria</taxon>
        <taxon>Hyphomicrobiales</taxon>
        <taxon>Nitrobacteraceae</taxon>
        <taxon>Afipia</taxon>
    </lineage>
</organism>
<dbReference type="InterPro" id="IPR027417">
    <property type="entry name" value="P-loop_NTPase"/>
</dbReference>
<gene>
    <name evidence="3" type="ORF">AFIC_002684</name>
</gene>
<feature type="region of interest" description="Disordered" evidence="1">
    <location>
        <begin position="29"/>
        <end position="51"/>
    </location>
</feature>
<dbReference type="PANTHER" id="PTHR37291">
    <property type="entry name" value="5-METHYLCYTOSINE-SPECIFIC RESTRICTION ENZYME B"/>
    <property type="match status" value="1"/>
</dbReference>
<dbReference type="InterPro" id="IPR052934">
    <property type="entry name" value="Methyl-DNA_Rec/Restrict_Enz"/>
</dbReference>
<dbReference type="EMBL" id="CP113162">
    <property type="protein sequence ID" value="WEF51118.1"/>
    <property type="molecule type" value="Genomic_DNA"/>
</dbReference>
<sequence>MTQIPVFDATSPSDLNRALAEIEKALDNASPVLDEPVETEPSTSDTLDVETPPDFNIPAFSQLIGIRTEVYDQIRNALKSGKRHLMFYGPPGTGKTSLAELVAGHLYNSHRMVTGSSDWSSQDIIGGYQPAGDGSIRFSKGILLEHFDKPLIIDELNRCDIDRVLGPLFTVLSGQPTTLPYLRNPADENSERFVILPAAKANAKQHEFAPTQNWRLLATLNSIDKASLYQMSYALTRRFAWILVDAPEDLNQFVRDFGALKGYWSEEPPESAKSPIADIWSIVNDIRPMGAAPFIDVMAYCKAAAPDFNFFVGAEGESKSIYLSAFQVSILPMLDGVAHEQANRIAVNISNVLGLTTDSKEAKELTRKLLSLAL</sequence>
<dbReference type="Pfam" id="PF07728">
    <property type="entry name" value="AAA_5"/>
    <property type="match status" value="1"/>
</dbReference>
<dbReference type="SUPFAM" id="SSF52540">
    <property type="entry name" value="P-loop containing nucleoside triphosphate hydrolases"/>
    <property type="match status" value="1"/>
</dbReference>
<dbReference type="Gene3D" id="3.40.50.300">
    <property type="entry name" value="P-loop containing nucleotide triphosphate hydrolases"/>
    <property type="match status" value="1"/>
</dbReference>
<reference evidence="3 4" key="1">
    <citation type="submission" date="2022-11" db="EMBL/GenBank/DDBJ databases">
        <authorList>
            <person name="Siebert D."/>
            <person name="Busche T."/>
            <person name="Saydam E."/>
            <person name="Kalinowski J."/>
            <person name="Ruckert C."/>
            <person name="Blombach B."/>
        </authorList>
    </citation>
    <scope>NUCLEOTIDE SEQUENCE [LARGE SCALE GENOMIC DNA]</scope>
    <source>
        <strain evidence="3 4">DSM 1083</strain>
    </source>
</reference>
<evidence type="ECO:0000313" key="3">
    <source>
        <dbReference type="EMBL" id="WEF51118.1"/>
    </source>
</evidence>
<dbReference type="SMART" id="SM00382">
    <property type="entry name" value="AAA"/>
    <property type="match status" value="1"/>
</dbReference>
<dbReference type="Proteomes" id="UP001213907">
    <property type="component" value="Chromosome"/>
</dbReference>
<protein>
    <submittedName>
        <fullName evidence="3">AAA family ATPase</fullName>
    </submittedName>
</protein>
<evidence type="ECO:0000259" key="2">
    <source>
        <dbReference type="SMART" id="SM00382"/>
    </source>
</evidence>
<evidence type="ECO:0000313" key="4">
    <source>
        <dbReference type="Proteomes" id="UP001213907"/>
    </source>
</evidence>
<feature type="domain" description="AAA+ ATPase" evidence="2">
    <location>
        <begin position="81"/>
        <end position="245"/>
    </location>
</feature>
<name>A0ABY8BMD8_AFICR</name>
<keyword evidence="4" id="KW-1185">Reference proteome</keyword>